<feature type="transmembrane region" description="Helical" evidence="6">
    <location>
        <begin position="312"/>
        <end position="333"/>
    </location>
</feature>
<accession>A0ABS7WSW9</accession>
<keyword evidence="5 6" id="KW-0472">Membrane</keyword>
<comment type="subcellular location">
    <subcellularLocation>
        <location evidence="1">Membrane</location>
        <topology evidence="1">Multi-pass membrane protein</topology>
    </subcellularLocation>
</comment>
<gene>
    <name evidence="8" type="ORF">AVCANL283_07160</name>
</gene>
<dbReference type="EMBL" id="JACGBB010000017">
    <property type="protein sequence ID" value="MBZ7987870.1"/>
    <property type="molecule type" value="Genomic_DNA"/>
</dbReference>
<dbReference type="PROSITE" id="PS50850">
    <property type="entry name" value="MFS"/>
    <property type="match status" value="1"/>
</dbReference>
<dbReference type="Pfam" id="PF07690">
    <property type="entry name" value="MFS_1"/>
    <property type="match status" value="1"/>
</dbReference>
<feature type="transmembrane region" description="Helical" evidence="6">
    <location>
        <begin position="65"/>
        <end position="84"/>
    </location>
</feature>
<dbReference type="Proteomes" id="UP000786183">
    <property type="component" value="Unassembled WGS sequence"/>
</dbReference>
<dbReference type="RefSeq" id="WP_172234381.1">
    <property type="nucleotide sequence ID" value="NZ_CP035946.1"/>
</dbReference>
<feature type="transmembrane region" description="Helical" evidence="6">
    <location>
        <begin position="345"/>
        <end position="367"/>
    </location>
</feature>
<feature type="transmembrane region" description="Helical" evidence="6">
    <location>
        <begin position="158"/>
        <end position="178"/>
    </location>
</feature>
<evidence type="ECO:0000256" key="1">
    <source>
        <dbReference type="ARBA" id="ARBA00004141"/>
    </source>
</evidence>
<feature type="transmembrane region" description="Helical" evidence="6">
    <location>
        <begin position="126"/>
        <end position="146"/>
    </location>
</feature>
<dbReference type="CDD" id="cd17319">
    <property type="entry name" value="MFS_ExuT_GudP_like"/>
    <property type="match status" value="1"/>
</dbReference>
<feature type="transmembrane region" description="Helical" evidence="6">
    <location>
        <begin position="285"/>
        <end position="306"/>
    </location>
</feature>
<reference evidence="8 9" key="1">
    <citation type="submission" date="2020-07" db="EMBL/GenBank/DDBJ databases">
        <title>Transfer of Campylobacter canadensis to the novel genus Avispirillum gen. nov., that also includes two novel species recovered from migratory waterfowl: Avispirillum anseris sp. nov. and Avispirillum brantae sp. nov.</title>
        <authorList>
            <person name="Miller W.G."/>
            <person name="Chapman M.H."/>
            <person name="Yee E."/>
            <person name="Inglis G.D."/>
        </authorList>
    </citation>
    <scope>NUCLEOTIDE SEQUENCE [LARGE SCALE GENOMIC DNA]</scope>
    <source>
        <strain evidence="8 9">L283</strain>
    </source>
</reference>
<proteinExistence type="predicted"/>
<evidence type="ECO:0000256" key="2">
    <source>
        <dbReference type="ARBA" id="ARBA00022448"/>
    </source>
</evidence>
<feature type="transmembrane region" description="Helical" evidence="6">
    <location>
        <begin position="256"/>
        <end position="278"/>
    </location>
</feature>
<evidence type="ECO:0000259" key="7">
    <source>
        <dbReference type="PROSITE" id="PS50850"/>
    </source>
</evidence>
<organism evidence="8 9">
    <name type="scientific">Campylobacter canadensis</name>
    <dbReference type="NCBI Taxonomy" id="449520"/>
    <lineage>
        <taxon>Bacteria</taxon>
        <taxon>Pseudomonadati</taxon>
        <taxon>Campylobacterota</taxon>
        <taxon>Epsilonproteobacteria</taxon>
        <taxon>Campylobacterales</taxon>
        <taxon>Campylobacteraceae</taxon>
        <taxon>Campylobacter</taxon>
    </lineage>
</organism>
<feature type="domain" description="Major facilitator superfamily (MFS) profile" evidence="7">
    <location>
        <begin position="1"/>
        <end position="404"/>
    </location>
</feature>
<evidence type="ECO:0000256" key="3">
    <source>
        <dbReference type="ARBA" id="ARBA00022692"/>
    </source>
</evidence>
<name>A0ABS7WSW9_9BACT</name>
<dbReference type="Gene3D" id="1.20.1250.20">
    <property type="entry name" value="MFS general substrate transporter like domains"/>
    <property type="match status" value="2"/>
</dbReference>
<feature type="transmembrane region" description="Helical" evidence="6">
    <location>
        <begin position="379"/>
        <end position="399"/>
    </location>
</feature>
<sequence>MPLILLMFCLAMLDRANISYVKDYIEIDAGISKSAYALGAGVFFIGYAIFELPSNLLLHKLGAKIWLSRIMITWGLVCMAMIFIKDETSFYILRFLLGLSEAGFSPGVILYLSYFFPTKFRAKAYGFYQLGAPLALMLGGVITGAILDYAPTFYFKNWQWVFIIQGAATVIVGIYAFFKLASKIEDAKYLNKEEKQMLLEELAKEENKKEEKSVSKALSSALVWKFVLVYFTIQLSVYGVLFYLPTQIAYFLGTNVGIKVGFISAIPWLAVLIALPIITNYADKLRAWTSFSIALLSLAVICMFLSVLLNSLVLFIILISMAAIGFIAIQPIFWNLPTQVLKGSAAAAGIALIGALGNLGGFVAPNIKTLAEEYFNNTYSGLILLCLVAFLGVLMLIHLKISYKNIK</sequence>
<evidence type="ECO:0000256" key="5">
    <source>
        <dbReference type="ARBA" id="ARBA00023136"/>
    </source>
</evidence>
<dbReference type="PANTHER" id="PTHR43791:SF30">
    <property type="entry name" value="INNER MEMBRANE TRANSPORT PROTEIN RHMT"/>
    <property type="match status" value="1"/>
</dbReference>
<dbReference type="InterPro" id="IPR036259">
    <property type="entry name" value="MFS_trans_sf"/>
</dbReference>
<evidence type="ECO:0000313" key="8">
    <source>
        <dbReference type="EMBL" id="MBZ7987870.1"/>
    </source>
</evidence>
<keyword evidence="3 6" id="KW-0812">Transmembrane</keyword>
<dbReference type="InterPro" id="IPR020846">
    <property type="entry name" value="MFS_dom"/>
</dbReference>
<dbReference type="PANTHER" id="PTHR43791">
    <property type="entry name" value="PERMEASE-RELATED"/>
    <property type="match status" value="1"/>
</dbReference>
<evidence type="ECO:0000256" key="4">
    <source>
        <dbReference type="ARBA" id="ARBA00022989"/>
    </source>
</evidence>
<evidence type="ECO:0000313" key="9">
    <source>
        <dbReference type="Proteomes" id="UP000786183"/>
    </source>
</evidence>
<protein>
    <submittedName>
        <fullName evidence="8">MFS transporter</fullName>
    </submittedName>
</protein>
<keyword evidence="2" id="KW-0813">Transport</keyword>
<feature type="transmembrane region" description="Helical" evidence="6">
    <location>
        <begin position="90"/>
        <end position="114"/>
    </location>
</feature>
<comment type="caution">
    <text evidence="8">The sequence shown here is derived from an EMBL/GenBank/DDBJ whole genome shotgun (WGS) entry which is preliminary data.</text>
</comment>
<feature type="transmembrane region" description="Helical" evidence="6">
    <location>
        <begin position="222"/>
        <end position="244"/>
    </location>
</feature>
<keyword evidence="4 6" id="KW-1133">Transmembrane helix</keyword>
<dbReference type="InterPro" id="IPR011701">
    <property type="entry name" value="MFS"/>
</dbReference>
<keyword evidence="9" id="KW-1185">Reference proteome</keyword>
<feature type="transmembrane region" description="Helical" evidence="6">
    <location>
        <begin position="34"/>
        <end position="53"/>
    </location>
</feature>
<evidence type="ECO:0000256" key="6">
    <source>
        <dbReference type="SAM" id="Phobius"/>
    </source>
</evidence>
<dbReference type="SUPFAM" id="SSF103473">
    <property type="entry name" value="MFS general substrate transporter"/>
    <property type="match status" value="1"/>
</dbReference>